<evidence type="ECO:0000256" key="1">
    <source>
        <dbReference type="SAM" id="MobiDB-lite"/>
    </source>
</evidence>
<dbReference type="EMBL" id="BAAANS010000084">
    <property type="protein sequence ID" value="GAA2122207.1"/>
    <property type="molecule type" value="Genomic_DNA"/>
</dbReference>
<dbReference type="Proteomes" id="UP001500897">
    <property type="component" value="Unassembled WGS sequence"/>
</dbReference>
<name>A0ABP5JSR4_9ACTN</name>
<evidence type="ECO:0000313" key="2">
    <source>
        <dbReference type="EMBL" id="GAA2122207.1"/>
    </source>
</evidence>
<evidence type="ECO:0008006" key="4">
    <source>
        <dbReference type="Google" id="ProtNLM"/>
    </source>
</evidence>
<accession>A0ABP5JSR4</accession>
<feature type="compositionally biased region" description="Basic and acidic residues" evidence="1">
    <location>
        <begin position="349"/>
        <end position="363"/>
    </location>
</feature>
<keyword evidence="3" id="KW-1185">Reference proteome</keyword>
<feature type="region of interest" description="Disordered" evidence="1">
    <location>
        <begin position="339"/>
        <end position="363"/>
    </location>
</feature>
<evidence type="ECO:0000313" key="3">
    <source>
        <dbReference type="Proteomes" id="UP001500897"/>
    </source>
</evidence>
<proteinExistence type="predicted"/>
<protein>
    <recommendedName>
        <fullName evidence="4">DUF222 domain-containing protein</fullName>
    </recommendedName>
</protein>
<comment type="caution">
    <text evidence="2">The sequence shown here is derived from an EMBL/GenBank/DDBJ whole genome shotgun (WGS) entry which is preliminary data.</text>
</comment>
<organism evidence="2 3">
    <name type="scientific">Kitasatospora saccharophila</name>
    <dbReference type="NCBI Taxonomy" id="407973"/>
    <lineage>
        <taxon>Bacteria</taxon>
        <taxon>Bacillati</taxon>
        <taxon>Actinomycetota</taxon>
        <taxon>Actinomycetes</taxon>
        <taxon>Kitasatosporales</taxon>
        <taxon>Streptomycetaceae</taxon>
        <taxon>Kitasatospora</taxon>
    </lineage>
</organism>
<dbReference type="RefSeq" id="WP_344558564.1">
    <property type="nucleotide sequence ID" value="NZ_BAAANS010000084.1"/>
</dbReference>
<sequence>MTRYSVDLDQHGLIASWGTGEGDLSTRVTALPDGADPSALLALARSLTQLSDAAWRTYTHPVGAAGSLEPDSEGWRRERERTAFEEVPGAIAEPHLPHGGTLAVSYSPLVESAHRIGRALHHLADQALTGAVLAEAARELAAVESAELGDLTGRAQQAVLLSCEDASPVQVAAADRLLEQDPFGPAELFSTVDPTAAAVAAAHWLAAAAEVAAGSSGEDPTDVVLAADAIESLPHETPTLVLGLIQDGATPNEAVTALVRHAMHITDGLLLDPVSLRDQLEDFEETVAEHTGQADPDLDDVAVRLTPLDPKRPARDLLEDLLAGIHGCWLLHSRYADPDEDQDLGDTGARTDRQAEEHQRRSHERFAHLIRRTAATHHDRLI</sequence>
<gene>
    <name evidence="2" type="ORF">GCM10009759_72540</name>
</gene>
<reference evidence="3" key="1">
    <citation type="journal article" date="2019" name="Int. J. Syst. Evol. Microbiol.">
        <title>The Global Catalogue of Microorganisms (GCM) 10K type strain sequencing project: providing services to taxonomists for standard genome sequencing and annotation.</title>
        <authorList>
            <consortium name="The Broad Institute Genomics Platform"/>
            <consortium name="The Broad Institute Genome Sequencing Center for Infectious Disease"/>
            <person name="Wu L."/>
            <person name="Ma J."/>
        </authorList>
    </citation>
    <scope>NUCLEOTIDE SEQUENCE [LARGE SCALE GENOMIC DNA]</scope>
    <source>
        <strain evidence="3">JCM 14559</strain>
    </source>
</reference>